<dbReference type="InterPro" id="IPR010093">
    <property type="entry name" value="SinI_DNA-bd"/>
</dbReference>
<accession>A0A089N5B4</accession>
<dbReference type="SUPFAM" id="SSF46955">
    <property type="entry name" value="Putative DNA-binding domain"/>
    <property type="match status" value="1"/>
</dbReference>
<dbReference type="GO" id="GO:0003677">
    <property type="term" value="F:DNA binding"/>
    <property type="evidence" value="ECO:0007669"/>
    <property type="project" value="InterPro"/>
</dbReference>
<evidence type="ECO:0000259" key="1">
    <source>
        <dbReference type="Pfam" id="PF12728"/>
    </source>
</evidence>
<sequence length="69" mass="8480">MQQQVQQPRPETLNVKEAAEYLRISAWSVYDMCRTNSLPFFRIRSRIFFRRHELERWISENTNQCGMER</sequence>
<feature type="domain" description="Helix-turn-helix" evidence="1">
    <location>
        <begin position="13"/>
        <end position="61"/>
    </location>
</feature>
<dbReference type="InterPro" id="IPR038148">
    <property type="entry name" value="Tn1545/Tn916_Xis"/>
</dbReference>
<dbReference type="KEGG" id="pste:PSTEL_13155"/>
<keyword evidence="3" id="KW-1185">Reference proteome</keyword>
<proteinExistence type="predicted"/>
<dbReference type="NCBIfam" id="TIGR01764">
    <property type="entry name" value="excise"/>
    <property type="match status" value="1"/>
</dbReference>
<dbReference type="HOGENOM" id="CLU_140176_10_3_9"/>
<reference evidence="2 3" key="1">
    <citation type="submission" date="2014-08" db="EMBL/GenBank/DDBJ databases">
        <title>Comparative genomics of the Paenibacillus odorifer group.</title>
        <authorList>
            <person name="den Bakker H.C."/>
            <person name="Tsai Y.-C."/>
            <person name="Martin N."/>
            <person name="Korlach J."/>
            <person name="Wiedmann M."/>
        </authorList>
    </citation>
    <scope>NUCLEOTIDE SEQUENCE [LARGE SCALE GENOMIC DNA]</scope>
    <source>
        <strain evidence="2 3">DSM 14472</strain>
    </source>
</reference>
<dbReference type="Gene3D" id="3.90.105.50">
    <property type="match status" value="1"/>
</dbReference>
<dbReference type="OrthoDB" id="9806039at2"/>
<dbReference type="AlphaFoldDB" id="A0A089N5B4"/>
<name>A0A089N5B4_9BACL</name>
<dbReference type="Pfam" id="PF12728">
    <property type="entry name" value="HTH_17"/>
    <property type="match status" value="1"/>
</dbReference>
<gene>
    <name evidence="2" type="ORF">PSTEL_13155</name>
</gene>
<dbReference type="Proteomes" id="UP000029507">
    <property type="component" value="Chromosome"/>
</dbReference>
<organism evidence="2 3">
    <name type="scientific">Paenibacillus stellifer</name>
    <dbReference type="NCBI Taxonomy" id="169760"/>
    <lineage>
        <taxon>Bacteria</taxon>
        <taxon>Bacillati</taxon>
        <taxon>Bacillota</taxon>
        <taxon>Bacilli</taxon>
        <taxon>Bacillales</taxon>
        <taxon>Paenibacillaceae</taxon>
        <taxon>Paenibacillus</taxon>
    </lineage>
</organism>
<evidence type="ECO:0000313" key="3">
    <source>
        <dbReference type="Proteomes" id="UP000029507"/>
    </source>
</evidence>
<dbReference type="InterPro" id="IPR041657">
    <property type="entry name" value="HTH_17"/>
</dbReference>
<dbReference type="InterPro" id="IPR009061">
    <property type="entry name" value="DNA-bd_dom_put_sf"/>
</dbReference>
<evidence type="ECO:0000313" key="2">
    <source>
        <dbReference type="EMBL" id="AIQ63889.1"/>
    </source>
</evidence>
<dbReference type="EMBL" id="CP009286">
    <property type="protein sequence ID" value="AIQ63889.1"/>
    <property type="molecule type" value="Genomic_DNA"/>
</dbReference>
<protein>
    <recommendedName>
        <fullName evidence="1">Helix-turn-helix domain-containing protein</fullName>
    </recommendedName>
</protein>